<organism evidence="1 2">
    <name type="scientific">Pseudoalteromonas luteoviolacea DSM 6061</name>
    <dbReference type="NCBI Taxonomy" id="1365250"/>
    <lineage>
        <taxon>Bacteria</taxon>
        <taxon>Pseudomonadati</taxon>
        <taxon>Pseudomonadota</taxon>
        <taxon>Gammaproteobacteria</taxon>
        <taxon>Alteromonadales</taxon>
        <taxon>Pseudoalteromonadaceae</taxon>
        <taxon>Pseudoalteromonas</taxon>
    </lineage>
</organism>
<dbReference type="RefSeq" id="WP_063366006.1">
    <property type="nucleotide sequence ID" value="NZ_AQHB01000040.1"/>
</dbReference>
<dbReference type="EMBL" id="AUYB01000145">
    <property type="protein sequence ID" value="KZN30845.1"/>
    <property type="molecule type" value="Genomic_DNA"/>
</dbReference>
<evidence type="ECO:0000313" key="1">
    <source>
        <dbReference type="EMBL" id="KZN30845.1"/>
    </source>
</evidence>
<accession>A0A166UV78</accession>
<gene>
    <name evidence="1" type="ORF">N475_23890</name>
</gene>
<dbReference type="AlphaFoldDB" id="A0A166UV78"/>
<comment type="caution">
    <text evidence="1">The sequence shown here is derived from an EMBL/GenBank/DDBJ whole genome shotgun (WGS) entry which is preliminary data.</text>
</comment>
<keyword evidence="2" id="KW-1185">Reference proteome</keyword>
<evidence type="ECO:0000313" key="2">
    <source>
        <dbReference type="Proteomes" id="UP000076643"/>
    </source>
</evidence>
<sequence>MEKVASLESHLDMWMTDTCNRYLNVLTELGVVDKKKASKLSKQILEKRNEMLDEYIPVFVEGTFKLLENKDVET</sequence>
<dbReference type="PATRIC" id="fig|1365250.3.peg.4734"/>
<protein>
    <submittedName>
        <fullName evidence="1">Uncharacterized protein</fullName>
    </submittedName>
</protein>
<reference evidence="1 2" key="1">
    <citation type="submission" date="2013-07" db="EMBL/GenBank/DDBJ databases">
        <title>Comparative Genomic and Metabolomic Analysis of Twelve Strains of Pseudoalteromonas luteoviolacea.</title>
        <authorList>
            <person name="Vynne N.G."/>
            <person name="Mansson M."/>
            <person name="Gram L."/>
        </authorList>
    </citation>
    <scope>NUCLEOTIDE SEQUENCE [LARGE SCALE GENOMIC DNA]</scope>
    <source>
        <strain evidence="1 2">DSM 6061</strain>
    </source>
</reference>
<dbReference type="Proteomes" id="UP000076643">
    <property type="component" value="Unassembled WGS sequence"/>
</dbReference>
<proteinExistence type="predicted"/>
<name>A0A166UV78_9GAMM</name>